<dbReference type="SUPFAM" id="SSF161084">
    <property type="entry name" value="MAPEG domain-like"/>
    <property type="match status" value="1"/>
</dbReference>
<evidence type="ECO:0000313" key="7">
    <source>
        <dbReference type="Proteomes" id="UP000612349"/>
    </source>
</evidence>
<dbReference type="InterPro" id="IPR001129">
    <property type="entry name" value="Membr-assoc_MAPEG"/>
</dbReference>
<feature type="transmembrane region" description="Helical" evidence="5">
    <location>
        <begin position="75"/>
        <end position="100"/>
    </location>
</feature>
<reference evidence="6" key="2">
    <citation type="submission" date="2020-09" db="EMBL/GenBank/DDBJ databases">
        <authorList>
            <person name="Sun Q."/>
            <person name="Zhou Y."/>
        </authorList>
    </citation>
    <scope>NUCLEOTIDE SEQUENCE</scope>
    <source>
        <strain evidence="6">CGMCC 1.15360</strain>
    </source>
</reference>
<evidence type="ECO:0000256" key="4">
    <source>
        <dbReference type="ARBA" id="ARBA00023136"/>
    </source>
</evidence>
<evidence type="ECO:0000256" key="1">
    <source>
        <dbReference type="ARBA" id="ARBA00004370"/>
    </source>
</evidence>
<evidence type="ECO:0000313" key="6">
    <source>
        <dbReference type="EMBL" id="GGD78284.1"/>
    </source>
</evidence>
<evidence type="ECO:0000256" key="3">
    <source>
        <dbReference type="ARBA" id="ARBA00022989"/>
    </source>
</evidence>
<name>A0A917DYB4_9SPHN</name>
<feature type="transmembrane region" description="Helical" evidence="5">
    <location>
        <begin position="120"/>
        <end position="139"/>
    </location>
</feature>
<gene>
    <name evidence="6" type="ORF">GCM10010990_30150</name>
</gene>
<dbReference type="InterPro" id="IPR023352">
    <property type="entry name" value="MAPEG-like_dom_sf"/>
</dbReference>
<dbReference type="AlphaFoldDB" id="A0A917DYB4"/>
<protein>
    <submittedName>
        <fullName evidence="6">Membrane protein</fullName>
    </submittedName>
</protein>
<keyword evidence="2 5" id="KW-0812">Transmembrane</keyword>
<evidence type="ECO:0000256" key="2">
    <source>
        <dbReference type="ARBA" id="ARBA00022692"/>
    </source>
</evidence>
<proteinExistence type="predicted"/>
<dbReference type="OrthoDB" id="5516290at2"/>
<keyword evidence="3 5" id="KW-1133">Transmembrane helix</keyword>
<comment type="subcellular location">
    <subcellularLocation>
        <location evidence="1">Membrane</location>
    </subcellularLocation>
</comment>
<sequence>MPDTSILVPGAVLVVWTAVMLVWMLVDRMGTFRKHKINLAKVEPGSRGTDIAAISKDIKDWPAHNYAHLMEQPTIFYAALVFLALGGASGYDIGLAWAYVALRIAHSIYQAKVNVVSIRAMLFMASSVVMVLLAIRSLLSVLG</sequence>
<reference evidence="6" key="1">
    <citation type="journal article" date="2014" name="Int. J. Syst. Evol. Microbiol.">
        <title>Complete genome sequence of Corynebacterium casei LMG S-19264T (=DSM 44701T), isolated from a smear-ripened cheese.</title>
        <authorList>
            <consortium name="US DOE Joint Genome Institute (JGI-PGF)"/>
            <person name="Walter F."/>
            <person name="Albersmeier A."/>
            <person name="Kalinowski J."/>
            <person name="Ruckert C."/>
        </authorList>
    </citation>
    <scope>NUCLEOTIDE SEQUENCE</scope>
    <source>
        <strain evidence="6">CGMCC 1.15360</strain>
    </source>
</reference>
<dbReference type="Gene3D" id="1.20.120.550">
    <property type="entry name" value="Membrane associated eicosanoid/glutathione metabolism-like domain"/>
    <property type="match status" value="1"/>
</dbReference>
<evidence type="ECO:0000256" key="5">
    <source>
        <dbReference type="SAM" id="Phobius"/>
    </source>
</evidence>
<keyword evidence="4 5" id="KW-0472">Membrane</keyword>
<comment type="caution">
    <text evidence="6">The sequence shown here is derived from an EMBL/GenBank/DDBJ whole genome shotgun (WGS) entry which is preliminary data.</text>
</comment>
<dbReference type="GO" id="GO:0016020">
    <property type="term" value="C:membrane"/>
    <property type="evidence" value="ECO:0007669"/>
    <property type="project" value="UniProtKB-SubCell"/>
</dbReference>
<feature type="transmembrane region" description="Helical" evidence="5">
    <location>
        <begin position="6"/>
        <end position="26"/>
    </location>
</feature>
<keyword evidence="7" id="KW-1185">Reference proteome</keyword>
<dbReference type="Pfam" id="PF01124">
    <property type="entry name" value="MAPEG"/>
    <property type="match status" value="1"/>
</dbReference>
<organism evidence="6 7">
    <name type="scientific">Croceicoccus mobilis</name>
    <dbReference type="NCBI Taxonomy" id="1703339"/>
    <lineage>
        <taxon>Bacteria</taxon>
        <taxon>Pseudomonadati</taxon>
        <taxon>Pseudomonadota</taxon>
        <taxon>Alphaproteobacteria</taxon>
        <taxon>Sphingomonadales</taxon>
        <taxon>Erythrobacteraceae</taxon>
        <taxon>Croceicoccus</taxon>
    </lineage>
</organism>
<dbReference type="Proteomes" id="UP000612349">
    <property type="component" value="Unassembled WGS sequence"/>
</dbReference>
<dbReference type="EMBL" id="BMIP01000007">
    <property type="protein sequence ID" value="GGD78284.1"/>
    <property type="molecule type" value="Genomic_DNA"/>
</dbReference>
<accession>A0A917DYB4</accession>
<dbReference type="RefSeq" id="WP_066768603.1">
    <property type="nucleotide sequence ID" value="NZ_BMIP01000007.1"/>
</dbReference>